<protein>
    <submittedName>
        <fullName evidence="1">Uncharacterized protein</fullName>
    </submittedName>
</protein>
<keyword evidence="3" id="KW-1185">Reference proteome</keyword>
<dbReference type="RefSeq" id="WP_035018764.1">
    <property type="nucleotide sequence ID" value="NZ_CP024963.1"/>
</dbReference>
<dbReference type="EMBL" id="CP027019">
    <property type="protein sequence ID" value="AVP49144.1"/>
    <property type="molecule type" value="Genomic_DNA"/>
</dbReference>
<reference evidence="4" key="3">
    <citation type="submission" date="2018-02" db="EMBL/GenBank/DDBJ databases">
        <title>Firefly genomes illuminate parallel origins of bioluminescence in beetles.</title>
        <authorList>
            <person name="Fallon T.R."/>
            <person name="Lower S.E.S."/>
            <person name="Behringer M."/>
            <person name="Weng J.-K."/>
        </authorList>
    </citation>
    <scope>NUCLEOTIDE SEQUENCE [LARGE SCALE GENOMIC DNA]</scope>
</reference>
<sequence>MKLKKIEKVTENEFKINDHQGFFLDKEELVKNLNSIKLPIIILDTEFFNRSHDKTDMKNPLYNKKNKSLVYIIQYSFAKNFKEISLRNNHQAIKSMTIKRKHNDKKYDFYTQYNHMVKSFLNMLIAKKIKTIVLAGSSNDKEIFNSWINENKALLKNKKSSLFIKDPITGLYSVNTLDVYDILGKSMSFVNKKENGEEFYDPAKLKKGSLGMETIQIPSLKKFFEYFVEVFNSSKLEDHDDIYGLSMSALKFLSLPEPNQLDFLQWNKDVKKAKVHCYNDVLKMLYLLDFWYEFGYSKNNKYLK</sequence>
<reference evidence="2" key="2">
    <citation type="journal article" date="2018" name="Elife">
        <title>Firefly genomes illuminate parallel origins of bioluminescence in beetles.</title>
        <authorList>
            <person name="Fallon T.R."/>
            <person name="Lower S.E."/>
            <person name="Chang C.H."/>
            <person name="Bessho-Uehara M."/>
            <person name="Martin G.J."/>
            <person name="Bewick A.J."/>
            <person name="Behringer M."/>
            <person name="Debat H.J."/>
            <person name="Wong I."/>
            <person name="Day J.C."/>
            <person name="Suvorov A."/>
            <person name="Silva C.J."/>
            <person name="Stanger-Hall K.F."/>
            <person name="Hall D.W."/>
            <person name="Schmitz R.J."/>
            <person name="Nelson D.R."/>
            <person name="Lewis S.M."/>
            <person name="Shigenobu S."/>
            <person name="Bybee S.M."/>
            <person name="Larracuente A.M."/>
            <person name="Oba Y."/>
            <person name="Weng J.K."/>
        </authorList>
    </citation>
    <scope>NUCLEOTIDE SEQUENCE</scope>
    <source>
        <strain evidence="2">NJ-2016</strain>
    </source>
</reference>
<dbReference type="Proteomes" id="UP000232063">
    <property type="component" value="Chromosome"/>
</dbReference>
<proteinExistence type="predicted"/>
<dbReference type="KEGG" id="elj:ELUMI_v1c06210"/>
<gene>
    <name evidence="2" type="ORF">C5T88_00915</name>
    <name evidence="1" type="ORF">ELUMI_v1c06210</name>
</gene>
<evidence type="ECO:0000313" key="3">
    <source>
        <dbReference type="Proteomes" id="UP000232063"/>
    </source>
</evidence>
<accession>A0A2K8NXH6</accession>
<organism evidence="1 3">
    <name type="scientific">Williamsoniiplasma luminosum</name>
    <dbReference type="NCBI Taxonomy" id="214888"/>
    <lineage>
        <taxon>Bacteria</taxon>
        <taxon>Bacillati</taxon>
        <taxon>Mycoplasmatota</taxon>
        <taxon>Mollicutes</taxon>
        <taxon>Entomoplasmatales</taxon>
        <taxon>Williamsoniiplasma</taxon>
    </lineage>
</organism>
<dbReference type="EMBL" id="CP024963">
    <property type="protein sequence ID" value="ATZ17343.1"/>
    <property type="molecule type" value="Genomic_DNA"/>
</dbReference>
<evidence type="ECO:0000313" key="2">
    <source>
        <dbReference type="EMBL" id="AVP49144.1"/>
    </source>
</evidence>
<reference evidence="1 3" key="1">
    <citation type="submission" date="2017-11" db="EMBL/GenBank/DDBJ databases">
        <title>Genome sequence of Entomoplasma luminosum PIMN-1 (ATCC 49195).</title>
        <authorList>
            <person name="Lo W.-S."/>
            <person name="Gasparich G.E."/>
            <person name="Kuo C.-H."/>
        </authorList>
    </citation>
    <scope>NUCLEOTIDE SEQUENCE [LARGE SCALE GENOMIC DNA]</scope>
    <source>
        <strain evidence="1 3">PIMN-1</strain>
    </source>
</reference>
<dbReference type="Proteomes" id="UP000239250">
    <property type="component" value="Chromosome"/>
</dbReference>
<evidence type="ECO:0000313" key="1">
    <source>
        <dbReference type="EMBL" id="ATZ17343.1"/>
    </source>
</evidence>
<dbReference type="AlphaFoldDB" id="A0A2K8NXH6"/>
<evidence type="ECO:0000313" key="4">
    <source>
        <dbReference type="Proteomes" id="UP000239250"/>
    </source>
</evidence>
<name>A0A2K8NXH6_9MOLU</name>
<dbReference type="OrthoDB" id="398515at2"/>